<dbReference type="RefSeq" id="WP_114405254.1">
    <property type="nucleotide sequence ID" value="NZ_QOWE01000005.1"/>
</dbReference>
<dbReference type="SMART" id="SM00100">
    <property type="entry name" value="cNMP"/>
    <property type="match status" value="1"/>
</dbReference>
<protein>
    <submittedName>
        <fullName evidence="2">Crp/Fnr family transcriptional regulator</fullName>
    </submittedName>
</protein>
<dbReference type="InterPro" id="IPR000595">
    <property type="entry name" value="cNMP-bd_dom"/>
</dbReference>
<dbReference type="InterPro" id="IPR018490">
    <property type="entry name" value="cNMP-bd_dom_sf"/>
</dbReference>
<gene>
    <name evidence="2" type="ORF">DUE52_06895</name>
</gene>
<dbReference type="PROSITE" id="PS50042">
    <property type="entry name" value="CNMP_BINDING_3"/>
    <property type="match status" value="1"/>
</dbReference>
<reference evidence="2 3" key="1">
    <citation type="submission" date="2018-07" db="EMBL/GenBank/DDBJ databases">
        <title>Genome analysis of Larkinella rosea.</title>
        <authorList>
            <person name="Zhou Z."/>
            <person name="Wang G."/>
        </authorList>
    </citation>
    <scope>NUCLEOTIDE SEQUENCE [LARGE SCALE GENOMIC DNA]</scope>
    <source>
        <strain evidence="3">zzj9</strain>
    </source>
</reference>
<dbReference type="EMBL" id="QOWE01000005">
    <property type="protein sequence ID" value="RCR70088.1"/>
    <property type="molecule type" value="Genomic_DNA"/>
</dbReference>
<evidence type="ECO:0000313" key="3">
    <source>
        <dbReference type="Proteomes" id="UP000253383"/>
    </source>
</evidence>
<dbReference type="InterPro" id="IPR014710">
    <property type="entry name" value="RmlC-like_jellyroll"/>
</dbReference>
<dbReference type="SUPFAM" id="SSF51206">
    <property type="entry name" value="cAMP-binding domain-like"/>
    <property type="match status" value="1"/>
</dbReference>
<dbReference type="AlphaFoldDB" id="A0A368JR23"/>
<dbReference type="CDD" id="cd00038">
    <property type="entry name" value="CAP_ED"/>
    <property type="match status" value="1"/>
</dbReference>
<dbReference type="Gene3D" id="2.60.120.10">
    <property type="entry name" value="Jelly Rolls"/>
    <property type="match status" value="1"/>
</dbReference>
<dbReference type="Proteomes" id="UP000253383">
    <property type="component" value="Unassembled WGS sequence"/>
</dbReference>
<proteinExistence type="predicted"/>
<sequence length="191" mass="23073">MVSAKKKLFDQLAAIRRLSPEALHELEIRLVFQRLPEGTHLLRAGETEERIYYIARGLVRGYCHDEEKEVTTWLAEEGYYVYSSSGFLLNKPSNESIEVLERAELFYITRQDLDYLHHRFQEFNHLSRRILQHRIIIQEDRLRLLRQSKAEKRVEQFRKQFPELWKRVQNQYIASYLRIDPATLSRLLRKR</sequence>
<evidence type="ECO:0000259" key="1">
    <source>
        <dbReference type="PROSITE" id="PS50042"/>
    </source>
</evidence>
<name>A0A368JR23_9BACT</name>
<evidence type="ECO:0000313" key="2">
    <source>
        <dbReference type="EMBL" id="RCR70088.1"/>
    </source>
</evidence>
<dbReference type="Pfam" id="PF00027">
    <property type="entry name" value="cNMP_binding"/>
    <property type="match status" value="1"/>
</dbReference>
<accession>A0A368JR23</accession>
<keyword evidence="3" id="KW-1185">Reference proteome</keyword>
<comment type="caution">
    <text evidence="2">The sequence shown here is derived from an EMBL/GenBank/DDBJ whole genome shotgun (WGS) entry which is preliminary data.</text>
</comment>
<dbReference type="OrthoDB" id="792939at2"/>
<feature type="domain" description="Cyclic nucleotide-binding" evidence="1">
    <location>
        <begin position="14"/>
        <end position="116"/>
    </location>
</feature>
<organism evidence="2 3">
    <name type="scientific">Larkinella punicea</name>
    <dbReference type="NCBI Taxonomy" id="2315727"/>
    <lineage>
        <taxon>Bacteria</taxon>
        <taxon>Pseudomonadati</taxon>
        <taxon>Bacteroidota</taxon>
        <taxon>Cytophagia</taxon>
        <taxon>Cytophagales</taxon>
        <taxon>Spirosomataceae</taxon>
        <taxon>Larkinella</taxon>
    </lineage>
</organism>